<comment type="caution">
    <text evidence="2">The sequence shown here is derived from an EMBL/GenBank/DDBJ whole genome shotgun (WGS) entry which is preliminary data.</text>
</comment>
<proteinExistence type="predicted"/>
<protein>
    <recommendedName>
        <fullName evidence="1">YjiS-like domain-containing protein</fullName>
    </recommendedName>
</protein>
<gene>
    <name evidence="2" type="ORF">SAMN04487940_102147</name>
</gene>
<sequence length="76" mass="8471">MAHLQQTPAQAAGFLDGRPLTPIASVALKAVVAIAKWEAHHRTRTKLKHLDDHLLRDIGVTRDLAEREAARPFWQG</sequence>
<dbReference type="InterPro" id="IPR009506">
    <property type="entry name" value="YjiS-like"/>
</dbReference>
<feature type="domain" description="YjiS-like" evidence="1">
    <location>
        <begin position="33"/>
        <end position="63"/>
    </location>
</feature>
<accession>A0A975ZLZ5</accession>
<organism evidence="2 3">
    <name type="scientific">Marinovum algicola</name>
    <dbReference type="NCBI Taxonomy" id="42444"/>
    <lineage>
        <taxon>Bacteria</taxon>
        <taxon>Pseudomonadati</taxon>
        <taxon>Pseudomonadota</taxon>
        <taxon>Alphaproteobacteria</taxon>
        <taxon>Rhodobacterales</taxon>
        <taxon>Roseobacteraceae</taxon>
        <taxon>Marinovum</taxon>
    </lineage>
</organism>
<evidence type="ECO:0000259" key="1">
    <source>
        <dbReference type="Pfam" id="PF06568"/>
    </source>
</evidence>
<evidence type="ECO:0000313" key="2">
    <source>
        <dbReference type="EMBL" id="SEI83117.1"/>
    </source>
</evidence>
<dbReference type="Pfam" id="PF06568">
    <property type="entry name" value="YjiS-like"/>
    <property type="match status" value="1"/>
</dbReference>
<dbReference type="Proteomes" id="UP000182932">
    <property type="component" value="Unassembled WGS sequence"/>
</dbReference>
<reference evidence="2 3" key="1">
    <citation type="submission" date="2016-10" db="EMBL/GenBank/DDBJ databases">
        <authorList>
            <person name="Varghese N."/>
            <person name="Submissions S."/>
        </authorList>
    </citation>
    <scope>NUCLEOTIDE SEQUENCE [LARGE SCALE GENOMIC DNA]</scope>
    <source>
        <strain evidence="2 3">FF3</strain>
    </source>
</reference>
<dbReference type="AlphaFoldDB" id="A0A975ZLZ5"/>
<name>A0A975ZLZ5_9RHOB</name>
<dbReference type="EMBL" id="FNYY01000002">
    <property type="protein sequence ID" value="SEI83117.1"/>
    <property type="molecule type" value="Genomic_DNA"/>
</dbReference>
<dbReference type="RefSeq" id="WP_048531081.1">
    <property type="nucleotide sequence ID" value="NZ_CATLQZ010000001.1"/>
</dbReference>
<evidence type="ECO:0000313" key="3">
    <source>
        <dbReference type="Proteomes" id="UP000182932"/>
    </source>
</evidence>
<keyword evidence="3" id="KW-1185">Reference proteome</keyword>
<dbReference type="GeneID" id="80817018"/>